<evidence type="ECO:0000256" key="2">
    <source>
        <dbReference type="ARBA" id="ARBA00005417"/>
    </source>
</evidence>
<accession>A0ABY3ZU66</accession>
<dbReference type="GO" id="GO:0005524">
    <property type="term" value="F:ATP binding"/>
    <property type="evidence" value="ECO:0007669"/>
    <property type="project" value="UniProtKB-KW"/>
</dbReference>
<evidence type="ECO:0000313" key="11">
    <source>
        <dbReference type="Proteomes" id="UP000830343"/>
    </source>
</evidence>
<comment type="similarity">
    <text evidence="2">Belongs to the ABC transporter superfamily.</text>
</comment>
<feature type="domain" description="ABC transporter" evidence="9">
    <location>
        <begin position="2"/>
        <end position="236"/>
    </location>
</feature>
<dbReference type="SUPFAM" id="SSF52540">
    <property type="entry name" value="P-loop containing nucleoside triphosphate hydrolases"/>
    <property type="match status" value="1"/>
</dbReference>
<dbReference type="InterPro" id="IPR003593">
    <property type="entry name" value="AAA+_ATPase"/>
</dbReference>
<dbReference type="CDD" id="cd03262">
    <property type="entry name" value="ABC_HisP_GlnQ"/>
    <property type="match status" value="1"/>
</dbReference>
<evidence type="ECO:0000256" key="6">
    <source>
        <dbReference type="ARBA" id="ARBA00022840"/>
    </source>
</evidence>
<dbReference type="PANTHER" id="PTHR43166">
    <property type="entry name" value="AMINO ACID IMPORT ATP-BINDING PROTEIN"/>
    <property type="match status" value="1"/>
</dbReference>
<proteinExistence type="inferred from homology"/>
<evidence type="ECO:0000256" key="3">
    <source>
        <dbReference type="ARBA" id="ARBA00022448"/>
    </source>
</evidence>
<evidence type="ECO:0000256" key="5">
    <source>
        <dbReference type="ARBA" id="ARBA00022741"/>
    </source>
</evidence>
<evidence type="ECO:0000256" key="4">
    <source>
        <dbReference type="ARBA" id="ARBA00022475"/>
    </source>
</evidence>
<name>A0ABY3ZU66_9STAP</name>
<reference evidence="10" key="2">
    <citation type="submission" date="2022-04" db="EMBL/GenBank/DDBJ databases">
        <title>Antimicrobial genetic elements in methicillin-resistant Macrococcus armenti.</title>
        <authorList>
            <person name="Keller J.E."/>
            <person name="Schwendener S."/>
            <person name="Pantucek R."/>
            <person name="Perreten V."/>
        </authorList>
    </citation>
    <scope>NUCLEOTIDE SEQUENCE</scope>
    <source>
        <strain evidence="10">CCM 2609</strain>
    </source>
</reference>
<evidence type="ECO:0000313" key="10">
    <source>
        <dbReference type="EMBL" id="UOB20077.1"/>
    </source>
</evidence>
<dbReference type="Proteomes" id="UP000830343">
    <property type="component" value="Chromosome"/>
</dbReference>
<dbReference type="SMART" id="SM00382">
    <property type="entry name" value="AAA"/>
    <property type="match status" value="1"/>
</dbReference>
<keyword evidence="3" id="KW-0813">Transport</keyword>
<dbReference type="PROSITE" id="PS00211">
    <property type="entry name" value="ABC_TRANSPORTER_1"/>
    <property type="match status" value="1"/>
</dbReference>
<dbReference type="Pfam" id="PF00005">
    <property type="entry name" value="ABC_tran"/>
    <property type="match status" value="1"/>
</dbReference>
<organism evidence="10 11">
    <name type="scientific">Macrococcus armenti</name>
    <dbReference type="NCBI Taxonomy" id="2875764"/>
    <lineage>
        <taxon>Bacteria</taxon>
        <taxon>Bacillati</taxon>
        <taxon>Bacillota</taxon>
        <taxon>Bacilli</taxon>
        <taxon>Bacillales</taxon>
        <taxon>Staphylococcaceae</taxon>
        <taxon>Macrococcus</taxon>
    </lineage>
</organism>
<keyword evidence="4" id="KW-1003">Cell membrane</keyword>
<dbReference type="InterPro" id="IPR017871">
    <property type="entry name" value="ABC_transporter-like_CS"/>
</dbReference>
<gene>
    <name evidence="10" type="ORF">MRZ06_08600</name>
</gene>
<dbReference type="RefSeq" id="WP_243365406.1">
    <property type="nucleotide sequence ID" value="NZ_CP094348.1"/>
</dbReference>
<evidence type="ECO:0000259" key="9">
    <source>
        <dbReference type="PROSITE" id="PS50893"/>
    </source>
</evidence>
<keyword evidence="5" id="KW-0547">Nucleotide-binding</keyword>
<keyword evidence="11" id="KW-1185">Reference proteome</keyword>
<keyword evidence="8" id="KW-0472">Membrane</keyword>
<dbReference type="InterPro" id="IPR030679">
    <property type="entry name" value="ABC_ATPase_HisP-typ"/>
</dbReference>
<protein>
    <submittedName>
        <fullName evidence="10">Amino acid ABC transporter ATP-binding protein</fullName>
    </submittedName>
</protein>
<dbReference type="Gene3D" id="3.40.50.300">
    <property type="entry name" value="P-loop containing nucleotide triphosphate hydrolases"/>
    <property type="match status" value="1"/>
</dbReference>
<dbReference type="InterPro" id="IPR050086">
    <property type="entry name" value="MetN_ABC_transporter-like"/>
</dbReference>
<evidence type="ECO:0000256" key="7">
    <source>
        <dbReference type="ARBA" id="ARBA00022970"/>
    </source>
</evidence>
<dbReference type="InterPro" id="IPR003439">
    <property type="entry name" value="ABC_transporter-like_ATP-bd"/>
</dbReference>
<reference evidence="10" key="1">
    <citation type="submission" date="2022-03" db="EMBL/GenBank/DDBJ databases">
        <authorList>
            <person name="Vrbovska V."/>
            <person name="Kovarovic V."/>
            <person name="Botka T."/>
            <person name="Pantucek R."/>
        </authorList>
    </citation>
    <scope>NUCLEOTIDE SEQUENCE</scope>
    <source>
        <strain evidence="10">CCM 2609</strain>
    </source>
</reference>
<dbReference type="PIRSF" id="PIRSF039085">
    <property type="entry name" value="ABC_ATPase_HisP"/>
    <property type="match status" value="1"/>
</dbReference>
<evidence type="ECO:0000256" key="8">
    <source>
        <dbReference type="ARBA" id="ARBA00023136"/>
    </source>
</evidence>
<dbReference type="PANTHER" id="PTHR43166:SF9">
    <property type="entry name" value="GLUTAMATE_ASPARTATE IMPORT ATP-BINDING PROTEIN GLTL"/>
    <property type="match status" value="1"/>
</dbReference>
<dbReference type="PROSITE" id="PS50893">
    <property type="entry name" value="ABC_TRANSPORTER_2"/>
    <property type="match status" value="1"/>
</dbReference>
<sequence length="240" mass="26191">MINVNDLHKSFGDVEVLKGINIEVSSGEVVAIIGPSGSGKSTLLRCLNLLEIPTSGSIVFEGNELTAKGTNINQLRQKMGMVFQSFNLFPHKTVVENLMLAPLLLNKGNKAELKATALELLDKVGLKDRADHYPSQLSGGQKQRVAIARALAMNPDVMLFDEPTSALDPEVVGDVLQVMKKLALEGMTMVVVTHEMGFAREVADRVIFMDKGIVQEEGAPLEMFTNPKNERTKSFLSKVL</sequence>
<keyword evidence="7" id="KW-0029">Amino-acid transport</keyword>
<dbReference type="InterPro" id="IPR027417">
    <property type="entry name" value="P-loop_NTPase"/>
</dbReference>
<comment type="subcellular location">
    <subcellularLocation>
        <location evidence="1">Cell membrane</location>
        <topology evidence="1">Peripheral membrane protein</topology>
    </subcellularLocation>
</comment>
<dbReference type="EMBL" id="CP094348">
    <property type="protein sequence ID" value="UOB20077.1"/>
    <property type="molecule type" value="Genomic_DNA"/>
</dbReference>
<keyword evidence="6 10" id="KW-0067">ATP-binding</keyword>
<evidence type="ECO:0000256" key="1">
    <source>
        <dbReference type="ARBA" id="ARBA00004202"/>
    </source>
</evidence>